<evidence type="ECO:0000256" key="10">
    <source>
        <dbReference type="ARBA" id="ARBA00022605"/>
    </source>
</evidence>
<dbReference type="CDD" id="cd08195">
    <property type="entry name" value="DHQS"/>
    <property type="match status" value="1"/>
</dbReference>
<dbReference type="Gene3D" id="3.40.50.1970">
    <property type="match status" value="1"/>
</dbReference>
<keyword evidence="15 18" id="KW-0057">Aromatic amino acid biosynthesis</keyword>
<evidence type="ECO:0000256" key="17">
    <source>
        <dbReference type="ARBA" id="ARBA00023285"/>
    </source>
</evidence>
<evidence type="ECO:0000256" key="8">
    <source>
        <dbReference type="ARBA" id="ARBA00017684"/>
    </source>
</evidence>
<accession>A0A1C2G048</accession>
<feature type="domain" description="3-dehydroquinate synthase N-terminal" evidence="19">
    <location>
        <begin position="65"/>
        <end position="177"/>
    </location>
</feature>
<feature type="binding site" evidence="18">
    <location>
        <position position="245"/>
    </location>
    <ligand>
        <name>Zn(2+)</name>
        <dbReference type="ChEBI" id="CHEBI:29105"/>
    </ligand>
</feature>
<keyword evidence="16 18" id="KW-0456">Lyase</keyword>
<evidence type="ECO:0000256" key="4">
    <source>
        <dbReference type="ARBA" id="ARBA00004496"/>
    </source>
</evidence>
<evidence type="ECO:0000256" key="5">
    <source>
        <dbReference type="ARBA" id="ARBA00004661"/>
    </source>
</evidence>
<comment type="subcellular location">
    <subcellularLocation>
        <location evidence="4 18">Cytoplasm</location>
    </subcellularLocation>
</comment>
<dbReference type="UniPathway" id="UPA00053">
    <property type="reaction ID" value="UER00085"/>
</dbReference>
<sequence length="357" mass="37835">MSTLRLDLPGGGYPIHIGSGVLGSADLLRAPVSGDRVAIVTNEVVAPLYLARLTEALAPFDPAVVILPDGETQKALGTIDRVVGAFLEARCDRATTIFALGGGVVGDIAGFAAAVYQRGVPFVQVPTTLLSQVDSSVGGKTGVNHALGKNMIGCFYQPKAVIIDTATLATLPDRELSAGLAEVIKYGAIGNRTFLEWLEQNMEALLRRDPGALAYAIETSCRDKARVVMADEREAGVRALLNFGHTFGHAIEGAMGYGRWLHGEAVAAGMLMAARLSERLGWLAAGEGERLRALIQRARLPLAPPAIAPQRFLELMAVDKKATRGRTRFVLLRALGDAFLTDDVPEEALMALLNAGA</sequence>
<evidence type="ECO:0000259" key="19">
    <source>
        <dbReference type="Pfam" id="PF01761"/>
    </source>
</evidence>
<dbReference type="GO" id="GO:0005737">
    <property type="term" value="C:cytoplasm"/>
    <property type="evidence" value="ECO:0007669"/>
    <property type="project" value="UniProtKB-SubCell"/>
</dbReference>
<evidence type="ECO:0000256" key="18">
    <source>
        <dbReference type="HAMAP-Rule" id="MF_00110"/>
    </source>
</evidence>
<evidence type="ECO:0000256" key="3">
    <source>
        <dbReference type="ARBA" id="ARBA00003485"/>
    </source>
</evidence>
<keyword evidence="10 18" id="KW-0028">Amino-acid biosynthesis</keyword>
<evidence type="ECO:0000256" key="15">
    <source>
        <dbReference type="ARBA" id="ARBA00023141"/>
    </source>
</evidence>
<dbReference type="Gene3D" id="1.20.1090.10">
    <property type="entry name" value="Dehydroquinate synthase-like - alpha domain"/>
    <property type="match status" value="1"/>
</dbReference>
<dbReference type="InterPro" id="IPR056179">
    <property type="entry name" value="DHQS_C"/>
</dbReference>
<dbReference type="PANTHER" id="PTHR43622:SF7">
    <property type="entry name" value="3-DEHYDROQUINATE SYNTHASE, CHLOROPLASTIC"/>
    <property type="match status" value="1"/>
</dbReference>
<keyword evidence="17 18" id="KW-0170">Cobalt</keyword>
<evidence type="ECO:0000259" key="20">
    <source>
        <dbReference type="Pfam" id="PF24621"/>
    </source>
</evidence>
<feature type="binding site" evidence="18">
    <location>
        <begin position="167"/>
        <end position="170"/>
    </location>
    <ligand>
        <name>NAD(+)</name>
        <dbReference type="ChEBI" id="CHEBI:57540"/>
    </ligand>
</feature>
<evidence type="ECO:0000256" key="1">
    <source>
        <dbReference type="ARBA" id="ARBA00001393"/>
    </source>
</evidence>
<dbReference type="EC" id="4.2.3.4" evidence="7 18"/>
<dbReference type="RefSeq" id="WP_065971354.1">
    <property type="nucleotide sequence ID" value="NZ_CP080624.1"/>
</dbReference>
<evidence type="ECO:0000256" key="13">
    <source>
        <dbReference type="ARBA" id="ARBA00022833"/>
    </source>
</evidence>
<evidence type="ECO:0000256" key="7">
    <source>
        <dbReference type="ARBA" id="ARBA00013031"/>
    </source>
</evidence>
<dbReference type="Pfam" id="PF24621">
    <property type="entry name" value="DHQS_C"/>
    <property type="match status" value="1"/>
</dbReference>
<gene>
    <name evidence="18" type="primary">aroB</name>
    <name evidence="21" type="ORF">C4900_14545</name>
</gene>
<feature type="binding site" evidence="18">
    <location>
        <position position="262"/>
    </location>
    <ligand>
        <name>Zn(2+)</name>
        <dbReference type="ChEBI" id="CHEBI:29105"/>
    </ligand>
</feature>
<dbReference type="NCBIfam" id="TIGR01357">
    <property type="entry name" value="aroB"/>
    <property type="match status" value="1"/>
</dbReference>
<comment type="similarity">
    <text evidence="6 18">Belongs to the sugar phosphate cyclases superfamily. Dehydroquinate synthase family.</text>
</comment>
<dbReference type="STRING" id="163359.A9R16_01325"/>
<dbReference type="Pfam" id="PF01761">
    <property type="entry name" value="DHQ_synthase"/>
    <property type="match status" value="1"/>
</dbReference>
<feature type="binding site" evidence="18">
    <location>
        <position position="140"/>
    </location>
    <ligand>
        <name>NAD(+)</name>
        <dbReference type="ChEBI" id="CHEBI:57540"/>
    </ligand>
</feature>
<evidence type="ECO:0000256" key="11">
    <source>
        <dbReference type="ARBA" id="ARBA00022723"/>
    </source>
</evidence>
<proteinExistence type="inferred from homology"/>
<evidence type="ECO:0000256" key="2">
    <source>
        <dbReference type="ARBA" id="ARBA00001911"/>
    </source>
</evidence>
<feature type="binding site" evidence="18">
    <location>
        <position position="182"/>
    </location>
    <ligand>
        <name>Zn(2+)</name>
        <dbReference type="ChEBI" id="CHEBI:29105"/>
    </ligand>
</feature>
<dbReference type="PANTHER" id="PTHR43622">
    <property type="entry name" value="3-DEHYDROQUINATE SYNTHASE"/>
    <property type="match status" value="1"/>
</dbReference>
<feature type="binding site" evidence="18">
    <location>
        <begin position="69"/>
        <end position="74"/>
    </location>
    <ligand>
        <name>NAD(+)</name>
        <dbReference type="ChEBI" id="CHEBI:57540"/>
    </ligand>
</feature>
<keyword evidence="12 18" id="KW-0547">Nucleotide-binding</keyword>
<keyword evidence="13 18" id="KW-0862">Zinc</keyword>
<dbReference type="FunFam" id="3.40.50.1970:FF:000001">
    <property type="entry name" value="3-dehydroquinate synthase"/>
    <property type="match status" value="1"/>
</dbReference>
<evidence type="ECO:0000313" key="21">
    <source>
        <dbReference type="EMBL" id="RCN56948.1"/>
    </source>
</evidence>
<evidence type="ECO:0000256" key="6">
    <source>
        <dbReference type="ARBA" id="ARBA00005412"/>
    </source>
</evidence>
<feature type="binding site" evidence="18">
    <location>
        <begin position="127"/>
        <end position="128"/>
    </location>
    <ligand>
        <name>NAD(+)</name>
        <dbReference type="ChEBI" id="CHEBI:57540"/>
    </ligand>
</feature>
<comment type="caution">
    <text evidence="21">The sequence shown here is derived from an EMBL/GenBank/DDBJ whole genome shotgun (WGS) entry which is preliminary data.</text>
</comment>
<comment type="cofactor">
    <cofactor evidence="2 18">
        <name>NAD(+)</name>
        <dbReference type="ChEBI" id="CHEBI:57540"/>
    </cofactor>
</comment>
<dbReference type="InterPro" id="IPR030963">
    <property type="entry name" value="DHQ_synth_fam"/>
</dbReference>
<dbReference type="AlphaFoldDB" id="A0A1C2G048"/>
<evidence type="ECO:0000256" key="12">
    <source>
        <dbReference type="ARBA" id="ARBA00022741"/>
    </source>
</evidence>
<evidence type="ECO:0000256" key="14">
    <source>
        <dbReference type="ARBA" id="ARBA00023027"/>
    </source>
</evidence>
<dbReference type="GO" id="GO:0003856">
    <property type="term" value="F:3-dehydroquinate synthase activity"/>
    <property type="evidence" value="ECO:0007669"/>
    <property type="project" value="UniProtKB-UniRule"/>
</dbReference>
<dbReference type="EMBL" id="PSYR01000002">
    <property type="protein sequence ID" value="RCN56948.1"/>
    <property type="molecule type" value="Genomic_DNA"/>
</dbReference>
<dbReference type="SUPFAM" id="SSF56796">
    <property type="entry name" value="Dehydroquinate synthase-like"/>
    <property type="match status" value="1"/>
</dbReference>
<dbReference type="InterPro" id="IPR016037">
    <property type="entry name" value="DHQ_synth_AroB"/>
</dbReference>
<comment type="catalytic activity">
    <reaction evidence="1 18">
        <text>7-phospho-2-dehydro-3-deoxy-D-arabino-heptonate = 3-dehydroquinate + phosphate</text>
        <dbReference type="Rhea" id="RHEA:21968"/>
        <dbReference type="ChEBI" id="CHEBI:32364"/>
        <dbReference type="ChEBI" id="CHEBI:43474"/>
        <dbReference type="ChEBI" id="CHEBI:58394"/>
        <dbReference type="EC" id="4.2.3.4"/>
    </reaction>
</comment>
<dbReference type="OrthoDB" id="9806583at2"/>
<dbReference type="GO" id="GO:0000166">
    <property type="term" value="F:nucleotide binding"/>
    <property type="evidence" value="ECO:0007669"/>
    <property type="project" value="UniProtKB-KW"/>
</dbReference>
<organism evidence="21 22">
    <name type="scientific">Acidiferrobacter thiooxydans</name>
    <dbReference type="NCBI Taxonomy" id="163359"/>
    <lineage>
        <taxon>Bacteria</taxon>
        <taxon>Pseudomonadati</taxon>
        <taxon>Pseudomonadota</taxon>
        <taxon>Gammaproteobacteria</taxon>
        <taxon>Acidiferrobacterales</taxon>
        <taxon>Acidiferrobacteraceae</taxon>
        <taxon>Acidiferrobacter</taxon>
    </lineage>
</organism>
<dbReference type="InterPro" id="IPR030960">
    <property type="entry name" value="DHQS/DOIS_N"/>
</dbReference>
<keyword evidence="22" id="KW-1185">Reference proteome</keyword>
<keyword evidence="9 18" id="KW-0963">Cytoplasm</keyword>
<dbReference type="Proteomes" id="UP000253250">
    <property type="component" value="Unassembled WGS sequence"/>
</dbReference>
<dbReference type="GO" id="GO:0009073">
    <property type="term" value="P:aromatic amino acid family biosynthetic process"/>
    <property type="evidence" value="ECO:0007669"/>
    <property type="project" value="UniProtKB-KW"/>
</dbReference>
<evidence type="ECO:0000256" key="16">
    <source>
        <dbReference type="ARBA" id="ARBA00023239"/>
    </source>
</evidence>
<keyword evidence="11 18" id="KW-0479">Metal-binding</keyword>
<feature type="domain" description="3-dehydroquinate synthase C-terminal" evidence="20">
    <location>
        <begin position="179"/>
        <end position="322"/>
    </location>
</feature>
<dbReference type="PIRSF" id="PIRSF001455">
    <property type="entry name" value="DHQ_synth"/>
    <property type="match status" value="1"/>
</dbReference>
<name>A0A1C2G048_9GAMM</name>
<feature type="binding site" evidence="18">
    <location>
        <begin position="103"/>
        <end position="107"/>
    </location>
    <ligand>
        <name>NAD(+)</name>
        <dbReference type="ChEBI" id="CHEBI:57540"/>
    </ligand>
</feature>
<comment type="function">
    <text evidence="3 18">Catalyzes the conversion of 3-deoxy-D-arabino-heptulosonate 7-phosphate (DAHP) to dehydroquinate (DHQ).</text>
</comment>
<comment type="cofactor">
    <cofactor evidence="18">
        <name>Co(2+)</name>
        <dbReference type="ChEBI" id="CHEBI:48828"/>
    </cofactor>
    <cofactor evidence="18">
        <name>Zn(2+)</name>
        <dbReference type="ChEBI" id="CHEBI:29105"/>
    </cofactor>
    <text evidence="18">Binds 1 divalent metal cation per subunit. Can use either Co(2+) or Zn(2+).</text>
</comment>
<reference evidence="21 22" key="1">
    <citation type="submission" date="2018-02" db="EMBL/GenBank/DDBJ databases">
        <title>Insights into the biology of acidophilic members of the Acidiferrobacteraceae family derived from comparative genomic analyses.</title>
        <authorList>
            <person name="Issotta F."/>
            <person name="Thyssen C."/>
            <person name="Mena C."/>
            <person name="Moya A."/>
            <person name="Bellenberg S."/>
            <person name="Sproer C."/>
            <person name="Covarrubias P.C."/>
            <person name="Sand W."/>
            <person name="Quatrini R."/>
            <person name="Vera M."/>
        </authorList>
    </citation>
    <scope>NUCLEOTIDE SEQUENCE [LARGE SCALE GENOMIC DNA]</scope>
    <source>
        <strain evidence="22">m-1</strain>
    </source>
</reference>
<dbReference type="GO" id="GO:0009423">
    <property type="term" value="P:chorismate biosynthetic process"/>
    <property type="evidence" value="ECO:0007669"/>
    <property type="project" value="UniProtKB-UniRule"/>
</dbReference>
<protein>
    <recommendedName>
        <fullName evidence="8 18">3-dehydroquinate synthase</fullName>
        <shortName evidence="18">DHQS</shortName>
        <ecNumber evidence="7 18">4.2.3.4</ecNumber>
    </recommendedName>
</protein>
<dbReference type="GO" id="GO:0008652">
    <property type="term" value="P:amino acid biosynthetic process"/>
    <property type="evidence" value="ECO:0007669"/>
    <property type="project" value="UniProtKB-KW"/>
</dbReference>
<feature type="binding site" evidence="18">
    <location>
        <position position="149"/>
    </location>
    <ligand>
        <name>NAD(+)</name>
        <dbReference type="ChEBI" id="CHEBI:57540"/>
    </ligand>
</feature>
<dbReference type="GO" id="GO:0046872">
    <property type="term" value="F:metal ion binding"/>
    <property type="evidence" value="ECO:0007669"/>
    <property type="project" value="UniProtKB-KW"/>
</dbReference>
<evidence type="ECO:0000313" key="22">
    <source>
        <dbReference type="Proteomes" id="UP000253250"/>
    </source>
</evidence>
<keyword evidence="14 18" id="KW-0520">NAD</keyword>
<evidence type="ECO:0000256" key="9">
    <source>
        <dbReference type="ARBA" id="ARBA00022490"/>
    </source>
</evidence>
<dbReference type="InterPro" id="IPR050071">
    <property type="entry name" value="Dehydroquinate_synthase"/>
</dbReference>
<comment type="pathway">
    <text evidence="5 18">Metabolic intermediate biosynthesis; chorismate biosynthesis; chorismate from D-erythrose 4-phosphate and phosphoenolpyruvate: step 2/7.</text>
</comment>
<dbReference type="HAMAP" id="MF_00110">
    <property type="entry name" value="DHQ_synthase"/>
    <property type="match status" value="1"/>
</dbReference>